<evidence type="ECO:0000313" key="3">
    <source>
        <dbReference type="EMBL" id="SPC99156.1"/>
    </source>
</evidence>
<dbReference type="Pfam" id="PF24924">
    <property type="entry name" value="DUF7745"/>
    <property type="match status" value="1"/>
</dbReference>
<reference evidence="3" key="1">
    <citation type="submission" date="2018-02" db="EMBL/GenBank/DDBJ databases">
        <authorList>
            <person name="Cohen D.B."/>
            <person name="Kent A.D."/>
        </authorList>
    </citation>
    <scope>NUCLEOTIDE SEQUENCE</scope>
</reference>
<sequence length="1043" mass="116191">MARLRALPRGILIHPRQQLLESSSVSVRVSFLTRFSRAVLEVFRNSKWVMRHIVGKLSTSSFQRYKVCANRSSDERVMAPGSRGVGAVFVHFSDEDSGQTGDAIGEPRVPRRSWSRYLSNAPGLADQLVASRKDSAREGGSPDVGFRRSWYRWKACAAYFCKVPDLRKSELGLVRYGPANRGHRSVFGPFEGSFPIRIPARPDQLVASQEDSARKRGNVGGKIPEFSAKPYFVGLFSRAWPCTEASLGSQDMILRTEAVGMFLMPRGHLLIEIPALTGGALDDPKVAHWGGQFDLAFGPVNGLVKPWSNLVNLGQSPPNFGKWIPDHILRFVSIYVPALPGSKWIFRGLRKIGRGAGRQFVARKARLVRRTPIDDQFSPTRPTGKYLSIPTLLFSFERCPIGVVVAEIIASPHALDSCECMNIKDAMRALSRWLLLCLLGQSALTSHTLGLAISVELGFRGRFFTFKPGSRLLGHPCWRKIDPVHVTLRFHDFRVERMRHWWTLLGEDDHADIVGIFGKFPPFMRLQVDRGLLEALASFWDPTHCCFSIGEVDLVPTLEEYAELLQLDSPFSETPVIPIQGPRSNRCLEKYLGLTTAVLRPEITRPEETWRKANIPLGFANEVLLSGVTFQGSLLGTSLQARRDGRNSESTPSRLPSQVYHPCHIVRDRAVFVLLQGDRERGFRCSAHSSSSFGSAVTCGISTASRPLITLRGIRGWAWKVTWGPAAWMPWTHCALFDGVPLPGVWGCTGYYPSLALRQFGGVQYPPRLGDLDAVTFDYIPGEDMWRLLFRIEDIWGGRLSEMVLIEEGSPGDSSVTSDFVEWREGWTPFFTLRPTIRPGASYSLVSRSLRVSASTGQPERVTVLERELEEARAELASLRLARASEREESAARVESMRSTLHHNSVAVANLRRDLELEISEAAKDHMEETLTETQGQLETEQVERTRVQDELDSLRSYTQALVDPATGRPHDIVALRRALDESEAALTSARTSIGAMRVQISVLQGDNGVLQTELDLVHDALESECFLAQPGGFPRGHCSSSD</sequence>
<feature type="domain" description="DUF7745" evidence="2">
    <location>
        <begin position="505"/>
        <end position="604"/>
    </location>
</feature>
<evidence type="ECO:0000259" key="2">
    <source>
        <dbReference type="Pfam" id="PF24924"/>
    </source>
</evidence>
<accession>A0A2N9G964</accession>
<protein>
    <recommendedName>
        <fullName evidence="2">DUF7745 domain-containing protein</fullName>
    </recommendedName>
</protein>
<feature type="coiled-coil region" evidence="1">
    <location>
        <begin position="862"/>
        <end position="889"/>
    </location>
</feature>
<dbReference type="PANTHER" id="PTHR48200:SF1">
    <property type="entry name" value="AMINOTRANSFERASE-LIKE PLANT MOBILE DOMAIN-CONTAINING PROTEIN"/>
    <property type="match status" value="1"/>
</dbReference>
<dbReference type="PANTHER" id="PTHR48200">
    <property type="entry name" value="PROTEIN, PUTATIVE-RELATED"/>
    <property type="match status" value="1"/>
</dbReference>
<dbReference type="InterPro" id="IPR056647">
    <property type="entry name" value="DUF7745"/>
</dbReference>
<dbReference type="AlphaFoldDB" id="A0A2N9G964"/>
<organism evidence="3">
    <name type="scientific">Fagus sylvatica</name>
    <name type="common">Beechnut</name>
    <dbReference type="NCBI Taxonomy" id="28930"/>
    <lineage>
        <taxon>Eukaryota</taxon>
        <taxon>Viridiplantae</taxon>
        <taxon>Streptophyta</taxon>
        <taxon>Embryophyta</taxon>
        <taxon>Tracheophyta</taxon>
        <taxon>Spermatophyta</taxon>
        <taxon>Magnoliopsida</taxon>
        <taxon>eudicotyledons</taxon>
        <taxon>Gunneridae</taxon>
        <taxon>Pentapetalae</taxon>
        <taxon>rosids</taxon>
        <taxon>fabids</taxon>
        <taxon>Fagales</taxon>
        <taxon>Fagaceae</taxon>
        <taxon>Fagus</taxon>
    </lineage>
</organism>
<dbReference type="EMBL" id="OIVN01001941">
    <property type="protein sequence ID" value="SPC99156.1"/>
    <property type="molecule type" value="Genomic_DNA"/>
</dbReference>
<keyword evidence="1" id="KW-0175">Coiled coil</keyword>
<evidence type="ECO:0000256" key="1">
    <source>
        <dbReference type="SAM" id="Coils"/>
    </source>
</evidence>
<name>A0A2N9G964_FAGSY</name>
<gene>
    <name evidence="3" type="ORF">FSB_LOCUS27038</name>
</gene>
<proteinExistence type="predicted"/>